<dbReference type="PANTHER" id="PTHR46211">
    <property type="entry name" value="GLYCEROPHOSPHORYL DIESTER PHOSPHODIESTERASE"/>
    <property type="match status" value="1"/>
</dbReference>
<proteinExistence type="predicted"/>
<protein>
    <submittedName>
        <fullName evidence="2">YhdW protein</fullName>
    </submittedName>
</protein>
<evidence type="ECO:0000313" key="3">
    <source>
        <dbReference type="Proteomes" id="UP000649617"/>
    </source>
</evidence>
<dbReference type="GO" id="GO:0006629">
    <property type="term" value="P:lipid metabolic process"/>
    <property type="evidence" value="ECO:0007669"/>
    <property type="project" value="InterPro"/>
</dbReference>
<dbReference type="EMBL" id="CAJNIZ010007571">
    <property type="protein sequence ID" value="CAE7259261.1"/>
    <property type="molecule type" value="Genomic_DNA"/>
</dbReference>
<dbReference type="AlphaFoldDB" id="A0A812MJB5"/>
<name>A0A812MJB5_SYMPI</name>
<dbReference type="SUPFAM" id="SSF51695">
    <property type="entry name" value="PLC-like phosphodiesterases"/>
    <property type="match status" value="1"/>
</dbReference>
<dbReference type="InterPro" id="IPR030395">
    <property type="entry name" value="GP_PDE_dom"/>
</dbReference>
<comment type="caution">
    <text evidence="2">The sequence shown here is derived from an EMBL/GenBank/DDBJ whole genome shotgun (WGS) entry which is preliminary data.</text>
</comment>
<dbReference type="Pfam" id="PF03009">
    <property type="entry name" value="GDPD"/>
    <property type="match status" value="1"/>
</dbReference>
<accession>A0A812MJB5</accession>
<dbReference type="PANTHER" id="PTHR46211:SF1">
    <property type="entry name" value="GLYCEROPHOSPHODIESTER PHOSPHODIESTERASE, CYTOPLASMIC"/>
    <property type="match status" value="1"/>
</dbReference>
<keyword evidence="3" id="KW-1185">Reference proteome</keyword>
<feature type="domain" description="GP-PDE" evidence="1">
    <location>
        <begin position="6"/>
        <end position="273"/>
    </location>
</feature>
<reference evidence="2" key="1">
    <citation type="submission" date="2021-02" db="EMBL/GenBank/DDBJ databases">
        <authorList>
            <person name="Dougan E. K."/>
            <person name="Rhodes N."/>
            <person name="Thang M."/>
            <person name="Chan C."/>
        </authorList>
    </citation>
    <scope>NUCLEOTIDE SEQUENCE</scope>
</reference>
<dbReference type="Gene3D" id="3.20.20.190">
    <property type="entry name" value="Phosphatidylinositol (PI) phosphodiesterase"/>
    <property type="match status" value="1"/>
</dbReference>
<dbReference type="Proteomes" id="UP000649617">
    <property type="component" value="Unassembled WGS sequence"/>
</dbReference>
<dbReference type="OrthoDB" id="197419at2759"/>
<evidence type="ECO:0000313" key="2">
    <source>
        <dbReference type="EMBL" id="CAE7259261.1"/>
    </source>
</evidence>
<dbReference type="InterPro" id="IPR017946">
    <property type="entry name" value="PLC-like_Pdiesterase_TIM-brl"/>
</dbReference>
<sequence length="297" mass="32197">MARVRPLVWAHRGASKACPENTLAAFRAGLEAGADGVELDVHPSLDGHVIVIHDAKLDRTTDGTGLVCQATLDEIRRLDAGSKHSPAFRGEKVPMLSEVLDLAMQWPGGSKKVLIELKGGFSGVPNWVQAALRRAGVMKKQEPSYPNLARLVAEALQPYQRQVGEGLIVAQSFYQPYLHELRDLVPSLEVMYLSLASRSGLLEKEDLQHVGLGFSGVAVRHSSLSALGTERLRLAQGRVFAWTVDATNDLEAAMEVGVDGIITNHPDKAVALLAGSSTHPNKRRRLCCGRARHVSRA</sequence>
<gene>
    <name evidence="2" type="primary">yhdW</name>
    <name evidence="2" type="ORF">SPIL2461_LOCUS5381</name>
</gene>
<dbReference type="GO" id="GO:0008081">
    <property type="term" value="F:phosphoric diester hydrolase activity"/>
    <property type="evidence" value="ECO:0007669"/>
    <property type="project" value="InterPro"/>
</dbReference>
<organism evidence="2 3">
    <name type="scientific">Symbiodinium pilosum</name>
    <name type="common">Dinoflagellate</name>
    <dbReference type="NCBI Taxonomy" id="2952"/>
    <lineage>
        <taxon>Eukaryota</taxon>
        <taxon>Sar</taxon>
        <taxon>Alveolata</taxon>
        <taxon>Dinophyceae</taxon>
        <taxon>Suessiales</taxon>
        <taxon>Symbiodiniaceae</taxon>
        <taxon>Symbiodinium</taxon>
    </lineage>
</organism>
<evidence type="ECO:0000259" key="1">
    <source>
        <dbReference type="PROSITE" id="PS51704"/>
    </source>
</evidence>
<dbReference type="PROSITE" id="PS51704">
    <property type="entry name" value="GP_PDE"/>
    <property type="match status" value="1"/>
</dbReference>